<feature type="region of interest" description="Disordered" evidence="1">
    <location>
        <begin position="381"/>
        <end position="410"/>
    </location>
</feature>
<evidence type="ECO:0008006" key="4">
    <source>
        <dbReference type="Google" id="ProtNLM"/>
    </source>
</evidence>
<dbReference type="InterPro" id="IPR001680">
    <property type="entry name" value="WD40_rpt"/>
</dbReference>
<name>A0A1E7FMY9_9STRA</name>
<dbReference type="InParanoid" id="A0A1E7FMY9"/>
<evidence type="ECO:0000256" key="1">
    <source>
        <dbReference type="SAM" id="MobiDB-lite"/>
    </source>
</evidence>
<reference evidence="2 3" key="1">
    <citation type="submission" date="2016-09" db="EMBL/GenBank/DDBJ databases">
        <title>Extensive genetic diversity and differential bi-allelic expression allows diatom success in the polar Southern Ocean.</title>
        <authorList>
            <consortium name="DOE Joint Genome Institute"/>
            <person name="Mock T."/>
            <person name="Otillar R.P."/>
            <person name="Strauss J."/>
            <person name="Dupont C."/>
            <person name="Frickenhaus S."/>
            <person name="Maumus F."/>
            <person name="Mcmullan M."/>
            <person name="Sanges R."/>
            <person name="Schmutz J."/>
            <person name="Toseland A."/>
            <person name="Valas R."/>
            <person name="Veluchamy A."/>
            <person name="Ward B.J."/>
            <person name="Allen A."/>
            <person name="Barry K."/>
            <person name="Falciatore A."/>
            <person name="Ferrante M."/>
            <person name="Fortunato A.E."/>
            <person name="Gloeckner G."/>
            <person name="Gruber A."/>
            <person name="Hipkin R."/>
            <person name="Janech M."/>
            <person name="Kroth P."/>
            <person name="Leese F."/>
            <person name="Lindquist E."/>
            <person name="Lyon B.R."/>
            <person name="Martin J."/>
            <person name="Mayer C."/>
            <person name="Parker M."/>
            <person name="Quesneville H."/>
            <person name="Raymond J."/>
            <person name="Uhlig C."/>
            <person name="Valentin K.U."/>
            <person name="Worden A.Z."/>
            <person name="Armbrust E.V."/>
            <person name="Bowler C."/>
            <person name="Green B."/>
            <person name="Moulton V."/>
            <person name="Van Oosterhout C."/>
            <person name="Grigoriev I."/>
        </authorList>
    </citation>
    <scope>NUCLEOTIDE SEQUENCE [LARGE SCALE GENOMIC DNA]</scope>
    <source>
        <strain evidence="2 3">CCMP1102</strain>
    </source>
</reference>
<dbReference type="SUPFAM" id="SSF50978">
    <property type="entry name" value="WD40 repeat-like"/>
    <property type="match status" value="1"/>
</dbReference>
<dbReference type="InterPro" id="IPR015943">
    <property type="entry name" value="WD40/YVTN_repeat-like_dom_sf"/>
</dbReference>
<dbReference type="SMART" id="SM00320">
    <property type="entry name" value="WD40"/>
    <property type="match status" value="4"/>
</dbReference>
<keyword evidence="3" id="KW-1185">Reference proteome</keyword>
<gene>
    <name evidence="2" type="ORF">FRACYDRAFT_235563</name>
</gene>
<feature type="compositionally biased region" description="Acidic residues" evidence="1">
    <location>
        <begin position="169"/>
        <end position="181"/>
    </location>
</feature>
<dbReference type="AlphaFoldDB" id="A0A1E7FMY9"/>
<sequence length="698" mass="77320">MSSLHTSRNSSSSSLSSILSSIGNSFAIAVPVVPTVSNSETKTNTCVNVNVNVNVNTIEKILPTVIWLEYILPYLDRQTWNSLIVASKEIYTISKQKPAPWPTNNYCFTSSGSSQQAIESITMSYDGEYIACGSVIGTITMWNRHTGKLLLKKPPNSSLTGRSSSSSSWDDDNNDNDDDDNYNSQQQQRRSTPIGNVLKFSPIDYTLACGYENRICLWDISKIHKRAKEAAAAAANSSSASQQQKEHYLPAPTKVLPTWSNNLKRRQVKAAAAKAAAVISSQTLEIDFRRTQQNGVNGSGSGLYEITYIGFSTKNANRILARYGKMAYIWTKETTATANNNASSSSMMYHLTHQIPLTSSRCEMVSNPILTFIAVATNNSSSSSGNGNGNNGNNTNIVIDSRNNNDDDSESKGIIHVWDLTTNTKKTKSSTTTTTEGMQTTPRTSTSTKIIAYKKHVIRGLEFIDINNNNCNCLVSASLQGEIKFWIKKKKEEENRKNKHHGKEVVVNDTTRYICLYSFQSPGKIFSLTSWSSSISINNNNDDDSNNIYLAAGEARGQIRVWKVISLSTTSTTTTGLNKDINNSNSNLQINSGDYNRHLERQRHQNNQQQLQQQQQNNNIKLKECLVKQVGEHVHYDNIKLLSFVPTTSIIAASSLSNSNNNSNGTTGRPRPRLPPQSIAVSRAYDSRIYFQSIPWTT</sequence>
<feature type="region of interest" description="Disordered" evidence="1">
    <location>
        <begin position="153"/>
        <end position="195"/>
    </location>
</feature>
<organism evidence="2 3">
    <name type="scientific">Fragilariopsis cylindrus CCMP1102</name>
    <dbReference type="NCBI Taxonomy" id="635003"/>
    <lineage>
        <taxon>Eukaryota</taxon>
        <taxon>Sar</taxon>
        <taxon>Stramenopiles</taxon>
        <taxon>Ochrophyta</taxon>
        <taxon>Bacillariophyta</taxon>
        <taxon>Bacillariophyceae</taxon>
        <taxon>Bacillariophycidae</taxon>
        <taxon>Bacillariales</taxon>
        <taxon>Bacillariaceae</taxon>
        <taxon>Fragilariopsis</taxon>
    </lineage>
</organism>
<feature type="compositionally biased region" description="Low complexity" evidence="1">
    <location>
        <begin position="655"/>
        <end position="664"/>
    </location>
</feature>
<dbReference type="KEGG" id="fcy:FRACYDRAFT_235563"/>
<feature type="compositionally biased region" description="Low complexity" evidence="1">
    <location>
        <begin position="182"/>
        <end position="191"/>
    </location>
</feature>
<dbReference type="OrthoDB" id="190105at2759"/>
<dbReference type="InterPro" id="IPR036322">
    <property type="entry name" value="WD40_repeat_dom_sf"/>
</dbReference>
<dbReference type="Proteomes" id="UP000095751">
    <property type="component" value="Unassembled WGS sequence"/>
</dbReference>
<evidence type="ECO:0000313" key="3">
    <source>
        <dbReference type="Proteomes" id="UP000095751"/>
    </source>
</evidence>
<protein>
    <recommendedName>
        <fullName evidence="4">WD40 repeat-like protein</fullName>
    </recommendedName>
</protein>
<feature type="region of interest" description="Disordered" evidence="1">
    <location>
        <begin position="655"/>
        <end position="676"/>
    </location>
</feature>
<feature type="compositionally biased region" description="Low complexity" evidence="1">
    <location>
        <begin position="381"/>
        <end position="396"/>
    </location>
</feature>
<dbReference type="EMBL" id="KV784355">
    <property type="protein sequence ID" value="OEU19506.1"/>
    <property type="molecule type" value="Genomic_DNA"/>
</dbReference>
<accession>A0A1E7FMY9</accession>
<proteinExistence type="predicted"/>
<dbReference type="Gene3D" id="2.130.10.10">
    <property type="entry name" value="YVTN repeat-like/Quinoprotein amine dehydrogenase"/>
    <property type="match status" value="2"/>
</dbReference>
<evidence type="ECO:0000313" key="2">
    <source>
        <dbReference type="EMBL" id="OEU19506.1"/>
    </source>
</evidence>